<keyword evidence="3" id="KW-1185">Reference proteome</keyword>
<dbReference type="InterPro" id="IPR011250">
    <property type="entry name" value="OMP/PagP_B-barrel"/>
</dbReference>
<dbReference type="InterPro" id="IPR025665">
    <property type="entry name" value="Beta-barrel_OMP_2"/>
</dbReference>
<proteinExistence type="predicted"/>
<protein>
    <submittedName>
        <fullName evidence="2">Porin family protein</fullName>
    </submittedName>
</protein>
<dbReference type="Pfam" id="PF13568">
    <property type="entry name" value="OMP_b-brl_2"/>
    <property type="match status" value="1"/>
</dbReference>
<dbReference type="Proteomes" id="UP001232001">
    <property type="component" value="Chromosome"/>
</dbReference>
<accession>A0ABY8L7A8</accession>
<feature type="domain" description="Outer membrane protein beta-barrel" evidence="1">
    <location>
        <begin position="24"/>
        <end position="191"/>
    </location>
</feature>
<organism evidence="2 3">
    <name type="scientific">Tenacibaculum tangerinum</name>
    <dbReference type="NCBI Taxonomy" id="3038772"/>
    <lineage>
        <taxon>Bacteria</taxon>
        <taxon>Pseudomonadati</taxon>
        <taxon>Bacteroidota</taxon>
        <taxon>Flavobacteriia</taxon>
        <taxon>Flavobacteriales</taxon>
        <taxon>Flavobacteriaceae</taxon>
        <taxon>Tenacibaculum</taxon>
    </lineage>
</organism>
<dbReference type="EMBL" id="CP122539">
    <property type="protein sequence ID" value="WGH75974.1"/>
    <property type="molecule type" value="Genomic_DNA"/>
</dbReference>
<gene>
    <name evidence="2" type="ORF">P8625_02060</name>
</gene>
<sequence length="209" mass="23506">MTKPLLLIALFLLTLNTYGQVNLIKFGIKGGLNYSNFADNNNDDIPADYTGKIGFHLGGFVKFGISEKISIRPELLYSQQGSNFTINGSDLNITNPEPVFITSIKGEIKESLLLLPVIIIYTLSDKLHLECGPQFGYSLNRKIDYDNNPFNFGGFLKNEKEEKFELGLSLGFGYYLSDDLGISLRYNYGIIERQNLNTSVFQLGMNYQL</sequence>
<evidence type="ECO:0000259" key="1">
    <source>
        <dbReference type="Pfam" id="PF13568"/>
    </source>
</evidence>
<reference evidence="2 3" key="1">
    <citation type="submission" date="2023-04" db="EMBL/GenBank/DDBJ databases">
        <title>Tenacibaculum tangerinum sp. nov., isolated from sea tidal flat of South Korea.</title>
        <authorList>
            <person name="Lee S.H."/>
            <person name="Kim J.-J."/>
        </authorList>
    </citation>
    <scope>NUCLEOTIDE SEQUENCE [LARGE SCALE GENOMIC DNA]</scope>
    <source>
        <strain evidence="2 3">GRR-S3-23</strain>
    </source>
</reference>
<evidence type="ECO:0000313" key="2">
    <source>
        <dbReference type="EMBL" id="WGH75974.1"/>
    </source>
</evidence>
<dbReference type="Gene3D" id="2.40.160.20">
    <property type="match status" value="1"/>
</dbReference>
<name>A0ABY8L7A8_9FLAO</name>
<dbReference type="SUPFAM" id="SSF56925">
    <property type="entry name" value="OMPA-like"/>
    <property type="match status" value="1"/>
</dbReference>
<dbReference type="RefSeq" id="WP_279651845.1">
    <property type="nucleotide sequence ID" value="NZ_CP122539.1"/>
</dbReference>
<evidence type="ECO:0000313" key="3">
    <source>
        <dbReference type="Proteomes" id="UP001232001"/>
    </source>
</evidence>